<dbReference type="EMBL" id="JAZHXI010000011">
    <property type="protein sequence ID" value="KAL2066378.1"/>
    <property type="molecule type" value="Genomic_DNA"/>
</dbReference>
<sequence length="543" mass="57532">MPSSTLALTPWKQLLVLALVAIFHAVSASPIDFVSTNNNTLTRSCPARFKANITQARVEAAKASTNNNTGAACCMLLKDGLGQMVLSSNSTAYRSSISAIWSVQAQSVVPGCIVSPKTTSDVSQTIRVLNQVKGMGLQCNFAIRSGGHTPWVGSSSIQNGVQIDLAALNQVTVASDQKTTAIGPGARWVDVYSKLDALSLTVAGGRTATVGVGGLVTGGGISFFSARYGFTADTVTSYEVVLSNGSVVIASATSEPELFFALKGGSNNFGIVTRFDLVTFPAGQLWGGQIISPISTKNQSLPAFVKFTNQTSYDVYGALIHSFAWTNASGWLVVNFMTYTQPVVNPPVFQETLAIQPRFISTTRLSNHSDLTRELATATTAVKNQIFYTSTWSNDLQTLSDIAALSDKYLQTVATVPGLIWPLTFQPLVTAITSKSASTGGNALGLDPSNGNLVLCLLNASWDNRADEPAVVAAVTGFFAEADALAASRGKLNAYKYLNYADKTQQPIKGYGSANVDKLRAASKKYDPTGMFQTMVPGGFKLQ</sequence>
<reference evidence="7 8" key="1">
    <citation type="journal article" date="2024" name="Commun. Biol.">
        <title>Comparative genomic analysis of thermophilic fungi reveals convergent evolutionary adaptations and gene losses.</title>
        <authorList>
            <person name="Steindorff A.S."/>
            <person name="Aguilar-Pontes M.V."/>
            <person name="Robinson A.J."/>
            <person name="Andreopoulos B."/>
            <person name="LaButti K."/>
            <person name="Kuo A."/>
            <person name="Mondo S."/>
            <person name="Riley R."/>
            <person name="Otillar R."/>
            <person name="Haridas S."/>
            <person name="Lipzen A."/>
            <person name="Grimwood J."/>
            <person name="Schmutz J."/>
            <person name="Clum A."/>
            <person name="Reid I.D."/>
            <person name="Moisan M.C."/>
            <person name="Butler G."/>
            <person name="Nguyen T.T.M."/>
            <person name="Dewar K."/>
            <person name="Conant G."/>
            <person name="Drula E."/>
            <person name="Henrissat B."/>
            <person name="Hansel C."/>
            <person name="Singer S."/>
            <person name="Hutchinson M.I."/>
            <person name="de Vries R.P."/>
            <person name="Natvig D.O."/>
            <person name="Powell A.J."/>
            <person name="Tsang A."/>
            <person name="Grigoriev I.V."/>
        </authorList>
    </citation>
    <scope>NUCLEOTIDE SEQUENCE [LARGE SCALE GENOMIC DNA]</scope>
    <source>
        <strain evidence="7 8">CBS 494.80</strain>
    </source>
</reference>
<dbReference type="InterPro" id="IPR050416">
    <property type="entry name" value="FAD-linked_Oxidoreductase"/>
</dbReference>
<evidence type="ECO:0000256" key="4">
    <source>
        <dbReference type="ARBA" id="ARBA00023002"/>
    </source>
</evidence>
<dbReference type="Proteomes" id="UP001595075">
    <property type="component" value="Unassembled WGS sequence"/>
</dbReference>
<keyword evidence="8" id="KW-1185">Reference proteome</keyword>
<evidence type="ECO:0000313" key="8">
    <source>
        <dbReference type="Proteomes" id="UP001595075"/>
    </source>
</evidence>
<dbReference type="InterPro" id="IPR012951">
    <property type="entry name" value="BBE"/>
</dbReference>
<organism evidence="7 8">
    <name type="scientific">Oculimacula yallundae</name>
    <dbReference type="NCBI Taxonomy" id="86028"/>
    <lineage>
        <taxon>Eukaryota</taxon>
        <taxon>Fungi</taxon>
        <taxon>Dikarya</taxon>
        <taxon>Ascomycota</taxon>
        <taxon>Pezizomycotina</taxon>
        <taxon>Leotiomycetes</taxon>
        <taxon>Helotiales</taxon>
        <taxon>Ploettnerulaceae</taxon>
        <taxon>Oculimacula</taxon>
    </lineage>
</organism>
<evidence type="ECO:0000259" key="6">
    <source>
        <dbReference type="PROSITE" id="PS51387"/>
    </source>
</evidence>
<dbReference type="SUPFAM" id="SSF56176">
    <property type="entry name" value="FAD-binding/transporter-associated domain-like"/>
    <property type="match status" value="1"/>
</dbReference>
<dbReference type="Gene3D" id="3.40.462.20">
    <property type="match status" value="1"/>
</dbReference>
<comment type="caution">
    <text evidence="7">The sequence shown here is derived from an EMBL/GenBank/DDBJ whole genome shotgun (WGS) entry which is preliminary data.</text>
</comment>
<dbReference type="Gene3D" id="3.30.43.10">
    <property type="entry name" value="Uridine Diphospho-n-acetylenolpyruvylglucosamine Reductase, domain 2"/>
    <property type="match status" value="1"/>
</dbReference>
<dbReference type="Pfam" id="PF08031">
    <property type="entry name" value="BBE"/>
    <property type="match status" value="1"/>
</dbReference>
<evidence type="ECO:0000313" key="7">
    <source>
        <dbReference type="EMBL" id="KAL2066378.1"/>
    </source>
</evidence>
<name>A0ABR4C8V3_9HELO</name>
<keyword evidence="2" id="KW-0285">Flavoprotein</keyword>
<evidence type="ECO:0000256" key="5">
    <source>
        <dbReference type="SAM" id="SignalP"/>
    </source>
</evidence>
<dbReference type="PANTHER" id="PTHR42973">
    <property type="entry name" value="BINDING OXIDOREDUCTASE, PUTATIVE (AFU_ORTHOLOGUE AFUA_1G17690)-RELATED"/>
    <property type="match status" value="1"/>
</dbReference>
<feature type="signal peptide" evidence="5">
    <location>
        <begin position="1"/>
        <end position="28"/>
    </location>
</feature>
<comment type="similarity">
    <text evidence="1">Belongs to the oxygen-dependent FAD-linked oxidoreductase family.</text>
</comment>
<evidence type="ECO:0000256" key="3">
    <source>
        <dbReference type="ARBA" id="ARBA00022827"/>
    </source>
</evidence>
<proteinExistence type="inferred from homology"/>
<dbReference type="PROSITE" id="PS51387">
    <property type="entry name" value="FAD_PCMH"/>
    <property type="match status" value="1"/>
</dbReference>
<dbReference type="InterPro" id="IPR016166">
    <property type="entry name" value="FAD-bd_PCMH"/>
</dbReference>
<dbReference type="InterPro" id="IPR016167">
    <property type="entry name" value="FAD-bd_PCMH_sub1"/>
</dbReference>
<evidence type="ECO:0000256" key="2">
    <source>
        <dbReference type="ARBA" id="ARBA00022630"/>
    </source>
</evidence>
<gene>
    <name evidence="7" type="ORF">VTL71DRAFT_2449</name>
</gene>
<dbReference type="Pfam" id="PF01565">
    <property type="entry name" value="FAD_binding_4"/>
    <property type="match status" value="1"/>
</dbReference>
<feature type="domain" description="FAD-binding PCMH-type" evidence="6">
    <location>
        <begin position="106"/>
        <end position="282"/>
    </location>
</feature>
<dbReference type="PANTHER" id="PTHR42973:SF22">
    <property type="entry name" value="FAD-BINDING PCMH-TYPE DOMAIN-CONTAINING PROTEIN-RELATED"/>
    <property type="match status" value="1"/>
</dbReference>
<accession>A0ABR4C8V3</accession>
<dbReference type="InterPro" id="IPR006094">
    <property type="entry name" value="Oxid_FAD_bind_N"/>
</dbReference>
<dbReference type="Gene3D" id="3.30.465.10">
    <property type="match status" value="1"/>
</dbReference>
<keyword evidence="4" id="KW-0560">Oxidoreductase</keyword>
<dbReference type="InterPro" id="IPR036318">
    <property type="entry name" value="FAD-bd_PCMH-like_sf"/>
</dbReference>
<keyword evidence="3" id="KW-0274">FAD</keyword>
<feature type="chain" id="PRO_5045324794" description="FAD-binding PCMH-type domain-containing protein" evidence="5">
    <location>
        <begin position="29"/>
        <end position="543"/>
    </location>
</feature>
<keyword evidence="5" id="KW-0732">Signal</keyword>
<dbReference type="InterPro" id="IPR016169">
    <property type="entry name" value="FAD-bd_PCMH_sub2"/>
</dbReference>
<evidence type="ECO:0000256" key="1">
    <source>
        <dbReference type="ARBA" id="ARBA00005466"/>
    </source>
</evidence>
<protein>
    <recommendedName>
        <fullName evidence="6">FAD-binding PCMH-type domain-containing protein</fullName>
    </recommendedName>
</protein>